<evidence type="ECO:0000256" key="6">
    <source>
        <dbReference type="ARBA" id="ARBA00012216"/>
    </source>
</evidence>
<evidence type="ECO:0000256" key="15">
    <source>
        <dbReference type="ARBA" id="ARBA00023211"/>
    </source>
</evidence>
<dbReference type="PANTHER" id="PTHR23132:SF23">
    <property type="entry name" value="D-ALANINE--D-ALANINE LIGASE B"/>
    <property type="match status" value="1"/>
</dbReference>
<feature type="binding site" evidence="20">
    <location>
        <position position="268"/>
    </location>
    <ligand>
        <name>Mg(2+)</name>
        <dbReference type="ChEBI" id="CHEBI:18420"/>
        <label>2</label>
    </ligand>
</feature>
<feature type="domain" description="ATP-grasp" evidence="22">
    <location>
        <begin position="106"/>
        <end position="301"/>
    </location>
</feature>
<feature type="binding site" evidence="20">
    <location>
        <position position="268"/>
    </location>
    <ligand>
        <name>Mg(2+)</name>
        <dbReference type="ChEBI" id="CHEBI:18420"/>
        <label>1</label>
    </ligand>
</feature>
<evidence type="ECO:0000256" key="11">
    <source>
        <dbReference type="ARBA" id="ARBA00022840"/>
    </source>
</evidence>
<evidence type="ECO:0000313" key="24">
    <source>
        <dbReference type="Proteomes" id="UP000243900"/>
    </source>
</evidence>
<comment type="caution">
    <text evidence="23">The sequence shown here is derived from an EMBL/GenBank/DDBJ whole genome shotgun (WGS) entry which is preliminary data.</text>
</comment>
<evidence type="ECO:0000256" key="7">
    <source>
        <dbReference type="ARBA" id="ARBA00022490"/>
    </source>
</evidence>
<keyword evidence="15 20" id="KW-0464">Manganese</keyword>
<dbReference type="SUPFAM" id="SSF56059">
    <property type="entry name" value="Glutathione synthetase ATP-binding domain-like"/>
    <property type="match status" value="1"/>
</dbReference>
<evidence type="ECO:0000256" key="4">
    <source>
        <dbReference type="ARBA" id="ARBA00004752"/>
    </source>
</evidence>
<dbReference type="InterPro" id="IPR011095">
    <property type="entry name" value="Dala_Dala_lig_C"/>
</dbReference>
<evidence type="ECO:0000256" key="12">
    <source>
        <dbReference type="ARBA" id="ARBA00022842"/>
    </source>
</evidence>
<evidence type="ECO:0000313" key="23">
    <source>
        <dbReference type="EMBL" id="PQA50941.1"/>
    </source>
</evidence>
<dbReference type="GO" id="GO:0005829">
    <property type="term" value="C:cytosol"/>
    <property type="evidence" value="ECO:0007669"/>
    <property type="project" value="TreeGrafter"/>
</dbReference>
<gene>
    <name evidence="18" type="primary">ddl</name>
    <name evidence="23" type="ORF">C5O18_01480</name>
</gene>
<dbReference type="PROSITE" id="PS00844">
    <property type="entry name" value="DALA_DALA_LIGASE_2"/>
    <property type="match status" value="1"/>
</dbReference>
<comment type="subcellular location">
    <subcellularLocation>
        <location evidence="3 18">Cytoplasm</location>
    </subcellularLocation>
</comment>
<dbReference type="GO" id="GO:0071555">
    <property type="term" value="P:cell wall organization"/>
    <property type="evidence" value="ECO:0007669"/>
    <property type="project" value="UniProtKB-KW"/>
</dbReference>
<reference evidence="24" key="1">
    <citation type="submission" date="2018-02" db="EMBL/GenBank/DDBJ databases">
        <title>Genome sequencing of Solimonas sp. HR-BB.</title>
        <authorList>
            <person name="Lee Y."/>
            <person name="Jeon C.O."/>
        </authorList>
    </citation>
    <scope>NUCLEOTIDE SEQUENCE [LARGE SCALE GENOMIC DNA]</scope>
    <source>
        <strain evidence="24">HR-E</strain>
    </source>
</reference>
<comment type="cofactor">
    <cofactor evidence="20">
        <name>Mg(2+)</name>
        <dbReference type="ChEBI" id="CHEBI:18420"/>
    </cofactor>
    <cofactor evidence="20">
        <name>Mn(2+)</name>
        <dbReference type="ChEBI" id="CHEBI:29035"/>
    </cofactor>
    <text evidence="20">Binds 2 magnesium or manganese ions per subunit.</text>
</comment>
<evidence type="ECO:0000259" key="22">
    <source>
        <dbReference type="PROSITE" id="PS50975"/>
    </source>
</evidence>
<name>A0A2P6AUS8_9GAMM</name>
<dbReference type="InterPro" id="IPR005905">
    <property type="entry name" value="D_ala_D_ala"/>
</dbReference>
<dbReference type="Gene3D" id="3.30.470.20">
    <property type="entry name" value="ATP-grasp fold, B domain"/>
    <property type="match status" value="1"/>
</dbReference>
<feature type="binding site" evidence="20">
    <location>
        <position position="255"/>
    </location>
    <ligand>
        <name>Mg(2+)</name>
        <dbReference type="ChEBI" id="CHEBI:18420"/>
        <label>1</label>
    </ligand>
</feature>
<evidence type="ECO:0000256" key="14">
    <source>
        <dbReference type="ARBA" id="ARBA00022984"/>
    </source>
</evidence>
<dbReference type="GO" id="GO:0009252">
    <property type="term" value="P:peptidoglycan biosynthetic process"/>
    <property type="evidence" value="ECO:0007669"/>
    <property type="project" value="UniProtKB-UniRule"/>
</dbReference>
<evidence type="ECO:0000256" key="13">
    <source>
        <dbReference type="ARBA" id="ARBA00022960"/>
    </source>
</evidence>
<feature type="active site" evidence="19">
    <location>
        <position position="279"/>
    </location>
</feature>
<dbReference type="SUPFAM" id="SSF52440">
    <property type="entry name" value="PreATP-grasp domain"/>
    <property type="match status" value="1"/>
</dbReference>
<dbReference type="InterPro" id="IPR000291">
    <property type="entry name" value="D-Ala_lig_Van_CS"/>
</dbReference>
<evidence type="ECO:0000256" key="16">
    <source>
        <dbReference type="ARBA" id="ARBA00023316"/>
    </source>
</evidence>
<dbReference type="HAMAP" id="MF_00047">
    <property type="entry name" value="Dala_Dala_lig"/>
    <property type="match status" value="1"/>
</dbReference>
<keyword evidence="12 20" id="KW-0460">Magnesium</keyword>
<accession>A0A2P6AUS8</accession>
<dbReference type="Pfam" id="PF07478">
    <property type="entry name" value="Dala_Dala_lig_C"/>
    <property type="match status" value="1"/>
</dbReference>
<dbReference type="PROSITE" id="PS50975">
    <property type="entry name" value="ATP_GRASP"/>
    <property type="match status" value="1"/>
</dbReference>
<dbReference type="UniPathway" id="UPA00219"/>
<evidence type="ECO:0000256" key="17">
    <source>
        <dbReference type="ARBA" id="ARBA00047614"/>
    </source>
</evidence>
<dbReference type="EC" id="6.3.2.4" evidence="6 18"/>
<feature type="binding site" evidence="20">
    <location>
        <position position="270"/>
    </location>
    <ligand>
        <name>Mg(2+)</name>
        <dbReference type="ChEBI" id="CHEBI:18420"/>
        <label>2</label>
    </ligand>
</feature>
<dbReference type="GO" id="GO:0046872">
    <property type="term" value="F:metal ion binding"/>
    <property type="evidence" value="ECO:0007669"/>
    <property type="project" value="UniProtKB-KW"/>
</dbReference>
<evidence type="ECO:0000256" key="3">
    <source>
        <dbReference type="ARBA" id="ARBA00004496"/>
    </source>
</evidence>
<keyword evidence="8 18" id="KW-0436">Ligase</keyword>
<dbReference type="NCBIfam" id="NF002378">
    <property type="entry name" value="PRK01372.1"/>
    <property type="match status" value="1"/>
</dbReference>
<comment type="cofactor">
    <cofactor evidence="1">
        <name>Mn(2+)</name>
        <dbReference type="ChEBI" id="CHEBI:29035"/>
    </cofactor>
</comment>
<evidence type="ECO:0000256" key="19">
    <source>
        <dbReference type="PIRSR" id="PIRSR039102-1"/>
    </source>
</evidence>
<evidence type="ECO:0000256" key="10">
    <source>
        <dbReference type="ARBA" id="ARBA00022741"/>
    </source>
</evidence>
<evidence type="ECO:0000256" key="2">
    <source>
        <dbReference type="ARBA" id="ARBA00003921"/>
    </source>
</evidence>
<proteinExistence type="inferred from homology"/>
<dbReference type="PROSITE" id="PS00843">
    <property type="entry name" value="DALA_DALA_LIGASE_1"/>
    <property type="match status" value="1"/>
</dbReference>
<protein>
    <recommendedName>
        <fullName evidence="6 18">D-alanine--D-alanine ligase</fullName>
        <ecNumber evidence="6 18">6.3.2.4</ecNumber>
    </recommendedName>
    <alternativeName>
        <fullName evidence="18">D-Ala-D-Ala ligase</fullName>
    </alternativeName>
    <alternativeName>
        <fullName evidence="18">D-alanylalanine synthetase</fullName>
    </alternativeName>
</protein>
<dbReference type="Pfam" id="PF01820">
    <property type="entry name" value="Dala_Dala_lig_N"/>
    <property type="match status" value="1"/>
</dbReference>
<dbReference type="Gene3D" id="3.40.50.20">
    <property type="match status" value="1"/>
</dbReference>
<dbReference type="Gene3D" id="3.30.1490.20">
    <property type="entry name" value="ATP-grasp fold, A domain"/>
    <property type="match status" value="1"/>
</dbReference>
<evidence type="ECO:0000256" key="9">
    <source>
        <dbReference type="ARBA" id="ARBA00022723"/>
    </source>
</evidence>
<dbReference type="AlphaFoldDB" id="A0A2P6AUS8"/>
<dbReference type="GO" id="GO:0005524">
    <property type="term" value="F:ATP binding"/>
    <property type="evidence" value="ECO:0007669"/>
    <property type="project" value="UniProtKB-UniRule"/>
</dbReference>
<dbReference type="InterPro" id="IPR011127">
    <property type="entry name" value="Dala_Dala_lig_N"/>
</dbReference>
<dbReference type="NCBIfam" id="TIGR01205">
    <property type="entry name" value="D_ala_D_alaTIGR"/>
    <property type="match status" value="1"/>
</dbReference>
<keyword evidence="7 18" id="KW-0963">Cytoplasm</keyword>
<evidence type="ECO:0000256" key="18">
    <source>
        <dbReference type="HAMAP-Rule" id="MF_00047"/>
    </source>
</evidence>
<evidence type="ECO:0000256" key="21">
    <source>
        <dbReference type="PROSITE-ProRule" id="PRU00409"/>
    </source>
</evidence>
<dbReference type="EMBL" id="PTQZ01000014">
    <property type="protein sequence ID" value="PQA50941.1"/>
    <property type="molecule type" value="Genomic_DNA"/>
</dbReference>
<dbReference type="RefSeq" id="WP_105191106.1">
    <property type="nucleotide sequence ID" value="NZ_PTQZ01000014.1"/>
</dbReference>
<evidence type="ECO:0000256" key="5">
    <source>
        <dbReference type="ARBA" id="ARBA00010871"/>
    </source>
</evidence>
<dbReference type="PIRSF" id="PIRSF039102">
    <property type="entry name" value="Ddl/VanB"/>
    <property type="match status" value="1"/>
</dbReference>
<dbReference type="FunFam" id="3.30.470.20:FF:000008">
    <property type="entry name" value="D-alanine--D-alanine ligase"/>
    <property type="match status" value="1"/>
</dbReference>
<keyword evidence="14 18" id="KW-0573">Peptidoglycan synthesis</keyword>
<keyword evidence="10 21" id="KW-0547">Nucleotide-binding</keyword>
<dbReference type="InterPro" id="IPR011761">
    <property type="entry name" value="ATP-grasp"/>
</dbReference>
<keyword evidence="13 18" id="KW-0133">Cell shape</keyword>
<keyword evidence="11 21" id="KW-0067">ATP-binding</keyword>
<evidence type="ECO:0000256" key="1">
    <source>
        <dbReference type="ARBA" id="ARBA00001936"/>
    </source>
</evidence>
<evidence type="ECO:0000256" key="20">
    <source>
        <dbReference type="PIRSR" id="PIRSR039102-3"/>
    </source>
</evidence>
<dbReference type="GO" id="GO:0008360">
    <property type="term" value="P:regulation of cell shape"/>
    <property type="evidence" value="ECO:0007669"/>
    <property type="project" value="UniProtKB-KW"/>
</dbReference>
<dbReference type="Proteomes" id="UP000243900">
    <property type="component" value="Unassembled WGS sequence"/>
</dbReference>
<evidence type="ECO:0000256" key="8">
    <source>
        <dbReference type="ARBA" id="ARBA00022598"/>
    </source>
</evidence>
<comment type="pathway">
    <text evidence="4 18">Cell wall biogenesis; peptidoglycan biosynthesis.</text>
</comment>
<keyword evidence="16 18" id="KW-0961">Cell wall biogenesis/degradation</keyword>
<dbReference type="InterPro" id="IPR016185">
    <property type="entry name" value="PreATP-grasp_dom_sf"/>
</dbReference>
<organism evidence="23 24">
    <name type="scientific">Amnimonas aquatica</name>
    <dbReference type="NCBI Taxonomy" id="2094561"/>
    <lineage>
        <taxon>Bacteria</taxon>
        <taxon>Pseudomonadati</taxon>
        <taxon>Pseudomonadota</taxon>
        <taxon>Gammaproteobacteria</taxon>
        <taxon>Moraxellales</taxon>
        <taxon>Moraxellaceae</taxon>
        <taxon>Amnimonas</taxon>
    </lineage>
</organism>
<keyword evidence="24" id="KW-1185">Reference proteome</keyword>
<sequence length="314" mass="33197">MSAVDAKRFGKVAVLLGGTAAERPISLISGAAVLKALQAAGVDAHGFDPAERDVVEVQGFDRAFIVLHGRGGEDGVIQGVLEQFGVPYTGSGVMASAIGMDKARTKQLWLGCGLPTPAYRRLTATTDFAAVAAELGLPLMVKPAHEGSSIGMAKVYSADELARAYEVAAQHDGEVIAEHFIEGSEYTVAVLGDRALPAIRMIPANDFYDFEAKYQRNDTQYKIPCGLGADDEAALQRLAVEAFQVLGARGWGRIDVMRDHDGRFWLLEINTVPGMTDHSLVPMAAQAAGLDFTALVLDILAQTLAPSAAQVGGS</sequence>
<keyword evidence="9 20" id="KW-0479">Metal-binding</keyword>
<dbReference type="PANTHER" id="PTHR23132">
    <property type="entry name" value="D-ALANINE--D-ALANINE LIGASE"/>
    <property type="match status" value="1"/>
</dbReference>
<dbReference type="GO" id="GO:0008716">
    <property type="term" value="F:D-alanine-D-alanine ligase activity"/>
    <property type="evidence" value="ECO:0007669"/>
    <property type="project" value="UniProtKB-UniRule"/>
</dbReference>
<feature type="active site" evidence="19">
    <location>
        <position position="148"/>
    </location>
</feature>
<dbReference type="OrthoDB" id="9813261at2"/>
<comment type="similarity">
    <text evidence="5 18">Belongs to the D-alanine--D-alanine ligase family.</text>
</comment>
<feature type="active site" evidence="19">
    <location>
        <position position="22"/>
    </location>
</feature>
<comment type="catalytic activity">
    <reaction evidence="17 18">
        <text>2 D-alanine + ATP = D-alanyl-D-alanine + ADP + phosphate + H(+)</text>
        <dbReference type="Rhea" id="RHEA:11224"/>
        <dbReference type="ChEBI" id="CHEBI:15378"/>
        <dbReference type="ChEBI" id="CHEBI:30616"/>
        <dbReference type="ChEBI" id="CHEBI:43474"/>
        <dbReference type="ChEBI" id="CHEBI:57416"/>
        <dbReference type="ChEBI" id="CHEBI:57822"/>
        <dbReference type="ChEBI" id="CHEBI:456216"/>
        <dbReference type="EC" id="6.3.2.4"/>
    </reaction>
</comment>
<comment type="function">
    <text evidence="2 18">Cell wall formation.</text>
</comment>
<dbReference type="InterPro" id="IPR013815">
    <property type="entry name" value="ATP_grasp_subdomain_1"/>
</dbReference>